<name>A0A0G4GYQ9_VITBC</name>
<reference evidence="2 3" key="1">
    <citation type="submission" date="2014-11" db="EMBL/GenBank/DDBJ databases">
        <authorList>
            <person name="Zhu J."/>
            <person name="Qi W."/>
            <person name="Song R."/>
        </authorList>
    </citation>
    <scope>NUCLEOTIDE SEQUENCE [LARGE SCALE GENOMIC DNA]</scope>
</reference>
<dbReference type="VEuPathDB" id="CryptoDB:Vbra_19116"/>
<organism evidence="2 3">
    <name type="scientific">Vitrella brassicaformis (strain CCMP3155)</name>
    <dbReference type="NCBI Taxonomy" id="1169540"/>
    <lineage>
        <taxon>Eukaryota</taxon>
        <taxon>Sar</taxon>
        <taxon>Alveolata</taxon>
        <taxon>Colpodellida</taxon>
        <taxon>Vitrellaceae</taxon>
        <taxon>Vitrella</taxon>
    </lineage>
</organism>
<evidence type="ECO:0000313" key="3">
    <source>
        <dbReference type="Proteomes" id="UP000041254"/>
    </source>
</evidence>
<feature type="compositionally biased region" description="Basic and acidic residues" evidence="1">
    <location>
        <begin position="9"/>
        <end position="21"/>
    </location>
</feature>
<evidence type="ECO:0000313" key="2">
    <source>
        <dbReference type="EMBL" id="CEM36173.1"/>
    </source>
</evidence>
<dbReference type="InParanoid" id="A0A0G4GYQ9"/>
<keyword evidence="3" id="KW-1185">Reference proteome</keyword>
<dbReference type="Proteomes" id="UP000041254">
    <property type="component" value="Unassembled WGS sequence"/>
</dbReference>
<dbReference type="PhylomeDB" id="A0A0G4GYQ9"/>
<proteinExistence type="predicted"/>
<gene>
    <name evidence="2" type="ORF">Vbra_19116</name>
</gene>
<dbReference type="AlphaFoldDB" id="A0A0G4GYQ9"/>
<feature type="region of interest" description="Disordered" evidence="1">
    <location>
        <begin position="1"/>
        <end position="33"/>
    </location>
</feature>
<evidence type="ECO:0000256" key="1">
    <source>
        <dbReference type="SAM" id="MobiDB-lite"/>
    </source>
</evidence>
<protein>
    <submittedName>
        <fullName evidence="2">Uncharacterized protein</fullName>
    </submittedName>
</protein>
<sequence>MVKQQALRQQEEQDVNEKFVNDDNGDSPLQDHGQQSSGCSLLLWIVPSDTFSTFLSPLLGTQYIIGTLSLIGKAFHTIADEPATHLCFHVQTAKAIHLTDRQLSIWLTRLSKTKSAVLLCPVTESMGRLVEARRHTLNYLEMDYSAPNRGHTLLSVRQGASLVEFPVLEEARVGGDWALAAPRKRWALRSLVSLSVRDCRLLAPVIGFGVWWRSLAPALRSLEYDDDGCWGYPYPYDTRPLQELLRITTSVPDLSALKTLRLKGPYLRLTHEFTQQLAQRGLRLEDVDIALRPPSPSTPIIKEVDAFRKSCLAPNAIENWSRSDFRFRLESLYDSSGVSDQVLCSCADTIKTLASAATEVSMSTHLGATEVFYQALHGLIPSLVFSRTRTLLLTINAGHAGVLPLPDVVLSNVARLFPSVTHADVSADMSDALVQRVLGQLPTLETLNCSALDIFDTDMGDEDWARTFLLHQTEHQDRPIAERVREATTTMFWEESDHAESFIEACDRIASMCMRAIRRFSHLDRLVITVELAGDDWKWEGQEGGDMIVATMQEGMVSRPGTPGGRRLPFHLLLREFGFELVELPRLDCHCRMEVRRMGVSIPSQKRITDYFPIRQ</sequence>
<accession>A0A0G4GYQ9</accession>
<dbReference type="EMBL" id="CDMY01000878">
    <property type="protein sequence ID" value="CEM36173.1"/>
    <property type="molecule type" value="Genomic_DNA"/>
</dbReference>